<dbReference type="OrthoDB" id="9801217at2"/>
<dbReference type="KEGG" id="nbe:Back2_02000"/>
<dbReference type="Gene3D" id="3.40.50.1820">
    <property type="entry name" value="alpha/beta hydrolase"/>
    <property type="match status" value="1"/>
</dbReference>
<name>A0A3G9IUN0_9ACTN</name>
<dbReference type="EMBL" id="AP019307">
    <property type="protein sequence ID" value="BBH15913.1"/>
    <property type="molecule type" value="Genomic_DNA"/>
</dbReference>
<dbReference type="Pfam" id="PF12146">
    <property type="entry name" value="Hydrolase_4"/>
    <property type="match status" value="1"/>
</dbReference>
<evidence type="ECO:0000259" key="1">
    <source>
        <dbReference type="Pfam" id="PF12146"/>
    </source>
</evidence>
<protein>
    <recommendedName>
        <fullName evidence="1">Serine aminopeptidase S33 domain-containing protein</fullName>
    </recommendedName>
</protein>
<dbReference type="RefSeq" id="WP_125565934.1">
    <property type="nucleotide sequence ID" value="NZ_AP019307.1"/>
</dbReference>
<evidence type="ECO:0000313" key="2">
    <source>
        <dbReference type="EMBL" id="BBH15913.1"/>
    </source>
</evidence>
<evidence type="ECO:0000313" key="3">
    <source>
        <dbReference type="Proteomes" id="UP000271573"/>
    </source>
</evidence>
<reference evidence="2 3" key="1">
    <citation type="submission" date="2018-11" db="EMBL/GenBank/DDBJ databases">
        <title>Complete genome sequence of Nocardioides baekrokdamisoli strain KCTC 39748.</title>
        <authorList>
            <person name="Kang S.W."/>
            <person name="Lee K.C."/>
            <person name="Kim K.K."/>
            <person name="Kim J.S."/>
            <person name="Kim D.S."/>
            <person name="Ko S.H."/>
            <person name="Yang S.H."/>
            <person name="Shin Y.K."/>
            <person name="Lee J.S."/>
        </authorList>
    </citation>
    <scope>NUCLEOTIDE SEQUENCE [LARGE SCALE GENOMIC DNA]</scope>
    <source>
        <strain evidence="2 3">KCTC 39748</strain>
    </source>
</reference>
<dbReference type="AlphaFoldDB" id="A0A3G9IUN0"/>
<accession>A0A3G9IUN0</accession>
<feature type="domain" description="Serine aminopeptidase S33" evidence="1">
    <location>
        <begin position="37"/>
        <end position="243"/>
    </location>
</feature>
<dbReference type="InterPro" id="IPR051044">
    <property type="entry name" value="MAG_DAG_Lipase"/>
</dbReference>
<dbReference type="SUPFAM" id="SSF53474">
    <property type="entry name" value="alpha/beta-Hydrolases"/>
    <property type="match status" value="1"/>
</dbReference>
<organism evidence="2 3">
    <name type="scientific">Nocardioides baekrokdamisoli</name>
    <dbReference type="NCBI Taxonomy" id="1804624"/>
    <lineage>
        <taxon>Bacteria</taxon>
        <taxon>Bacillati</taxon>
        <taxon>Actinomycetota</taxon>
        <taxon>Actinomycetes</taxon>
        <taxon>Propionibacteriales</taxon>
        <taxon>Nocardioidaceae</taxon>
        <taxon>Nocardioides</taxon>
    </lineage>
</organism>
<dbReference type="InterPro" id="IPR029058">
    <property type="entry name" value="AB_hydrolase_fold"/>
</dbReference>
<sequence>MTEDVLGQPFTAETIELTPDFEGAVAATLVRLAAPQPTDRAVLYVHGFSDYFFQRDLAQWWTDRGYDFYALDLRKYGRSMRPGQTKAYVSDLSQYDEDLDAAWQRITERDGHNRVILSGHSTGGLTTALWVDRRRPQELLGMVLNSPWLDLQGGAAQRVILTAVARVGAKLAPLKVIPREVSGLYTQSLHRDYGGEWDFDLDLKPVSSFPVTLGWVNAIRRGHARVHRGLSIPVPVLVLSSDASIWPTDPVPEVHNHDIVLDVAQIKRRSTLLGPDVTYAAVPGALHDVVLSAPPVREAAYATTDDWLHAHQF</sequence>
<gene>
    <name evidence="2" type="ORF">Back2_02000</name>
</gene>
<dbReference type="PANTHER" id="PTHR11614">
    <property type="entry name" value="PHOSPHOLIPASE-RELATED"/>
    <property type="match status" value="1"/>
</dbReference>
<dbReference type="Proteomes" id="UP000271573">
    <property type="component" value="Chromosome"/>
</dbReference>
<keyword evidence="3" id="KW-1185">Reference proteome</keyword>
<proteinExistence type="predicted"/>
<dbReference type="InterPro" id="IPR022742">
    <property type="entry name" value="Hydrolase_4"/>
</dbReference>